<proteinExistence type="predicted"/>
<evidence type="ECO:0000313" key="2">
    <source>
        <dbReference type="EMBL" id="MCT7359687.1"/>
    </source>
</evidence>
<dbReference type="InterPro" id="IPR007791">
    <property type="entry name" value="DjlA_N"/>
</dbReference>
<dbReference type="Pfam" id="PF05099">
    <property type="entry name" value="TerB"/>
    <property type="match status" value="1"/>
</dbReference>
<dbReference type="SUPFAM" id="SSF158682">
    <property type="entry name" value="TerB-like"/>
    <property type="match status" value="1"/>
</dbReference>
<comment type="caution">
    <text evidence="2">The sequence shown here is derived from an EMBL/GenBank/DDBJ whole genome shotgun (WGS) entry which is preliminary data.</text>
</comment>
<accession>A0A9X3AH44</accession>
<name>A0A9X3AH44_9GAMM</name>
<sequence>MIERLLSLFRDETKRPEPHHINLACAALLAEVMRADHEVDAQEEQALAQVLQNLFGLSVAESADLLRDALQRVEKASDLFQFTAVINQQLDAAGKFRLMRGLWQVAYSSNGLDKYEEHIIRRIAELLYIPHSEFIRAKLEARNAQ</sequence>
<keyword evidence="3" id="KW-1185">Reference proteome</keyword>
<evidence type="ECO:0000259" key="1">
    <source>
        <dbReference type="Pfam" id="PF05099"/>
    </source>
</evidence>
<dbReference type="CDD" id="cd07313">
    <property type="entry name" value="terB_like_2"/>
    <property type="match status" value="1"/>
</dbReference>
<dbReference type="AlphaFoldDB" id="A0A9X3AH44"/>
<dbReference type="InterPro" id="IPR029024">
    <property type="entry name" value="TerB-like"/>
</dbReference>
<evidence type="ECO:0000313" key="3">
    <source>
        <dbReference type="Proteomes" id="UP001147830"/>
    </source>
</evidence>
<dbReference type="Proteomes" id="UP001147830">
    <property type="component" value="Unassembled WGS sequence"/>
</dbReference>
<feature type="domain" description="Co-chaperone DjlA N-terminal" evidence="1">
    <location>
        <begin position="23"/>
        <end position="138"/>
    </location>
</feature>
<reference evidence="2" key="1">
    <citation type="journal article" date="2022" name="Front. Microbiol.">
        <title>Genome-based taxonomic rearrangement of Oceanobacter-related bacteria including the description of Thalassolituus hydrocarbonoclasticus sp. nov. and Thalassolituus pacificus sp. nov. and emended description of the genus Thalassolituus.</title>
        <authorList>
            <person name="Dong C."/>
            <person name="Wei L."/>
            <person name="Wang J."/>
            <person name="Lai Q."/>
            <person name="Huang Z."/>
            <person name="Shao Z."/>
        </authorList>
    </citation>
    <scope>NUCLEOTIDE SEQUENCE</scope>
    <source>
        <strain evidence="2">59MF3M-4</strain>
    </source>
</reference>
<gene>
    <name evidence="2" type="ORF">NYR02_11740</name>
</gene>
<dbReference type="RefSeq" id="WP_260976550.1">
    <property type="nucleotide sequence ID" value="NZ_JAOANI010000019.1"/>
</dbReference>
<organism evidence="2 3">
    <name type="scientific">Thalassolituus pacificus</name>
    <dbReference type="NCBI Taxonomy" id="2975440"/>
    <lineage>
        <taxon>Bacteria</taxon>
        <taxon>Pseudomonadati</taxon>
        <taxon>Pseudomonadota</taxon>
        <taxon>Gammaproteobacteria</taxon>
        <taxon>Oceanospirillales</taxon>
        <taxon>Oceanospirillaceae</taxon>
        <taxon>Thalassolituus</taxon>
    </lineage>
</organism>
<dbReference type="EMBL" id="JAOANI010000019">
    <property type="protein sequence ID" value="MCT7359687.1"/>
    <property type="molecule type" value="Genomic_DNA"/>
</dbReference>
<reference evidence="2" key="2">
    <citation type="submission" date="2022-08" db="EMBL/GenBank/DDBJ databases">
        <authorList>
            <person name="Dong C."/>
        </authorList>
    </citation>
    <scope>NUCLEOTIDE SEQUENCE</scope>
    <source>
        <strain evidence="2">59MF3M-4</strain>
    </source>
</reference>
<protein>
    <submittedName>
        <fullName evidence="2">TerB family tellurite resistance protein</fullName>
    </submittedName>
</protein>
<dbReference type="Gene3D" id="1.10.3680.10">
    <property type="entry name" value="TerB-like"/>
    <property type="match status" value="1"/>
</dbReference>